<name>A0A1R0XV77_9BACL</name>
<comment type="caution">
    <text evidence="2">The sequence shown here is derived from an EMBL/GenBank/DDBJ whole genome shotgun (WGS) entry which is preliminary data.</text>
</comment>
<evidence type="ECO:0000313" key="3">
    <source>
        <dbReference type="Proteomes" id="UP000187439"/>
    </source>
</evidence>
<dbReference type="Gene3D" id="3.90.1010.20">
    <property type="match status" value="1"/>
</dbReference>
<dbReference type="AlphaFoldDB" id="A0A1R0XV77"/>
<dbReference type="InterPro" id="IPR007329">
    <property type="entry name" value="FMN-bd"/>
</dbReference>
<organism evidence="2 3">
    <name type="scientific">Paenibacillus odorifer</name>
    <dbReference type="NCBI Taxonomy" id="189426"/>
    <lineage>
        <taxon>Bacteria</taxon>
        <taxon>Bacillati</taxon>
        <taxon>Bacillota</taxon>
        <taxon>Bacilli</taxon>
        <taxon>Bacillales</taxon>
        <taxon>Paenibacillaceae</taxon>
        <taxon>Paenibacillus</taxon>
    </lineage>
</organism>
<dbReference type="SMART" id="SM00900">
    <property type="entry name" value="FMN_bind"/>
    <property type="match status" value="1"/>
</dbReference>
<proteinExistence type="predicted"/>
<gene>
    <name evidence="2" type="ORF">BSK52_17220</name>
</gene>
<evidence type="ECO:0000259" key="1">
    <source>
        <dbReference type="SMART" id="SM00900"/>
    </source>
</evidence>
<accession>A0A1R0XV77</accession>
<dbReference type="EMBL" id="MPTC01000015">
    <property type="protein sequence ID" value="OMD39005.1"/>
    <property type="molecule type" value="Genomic_DNA"/>
</dbReference>
<feature type="domain" description="FMN-binding" evidence="1">
    <location>
        <begin position="71"/>
        <end position="151"/>
    </location>
</feature>
<dbReference type="GO" id="GO:0016020">
    <property type="term" value="C:membrane"/>
    <property type="evidence" value="ECO:0007669"/>
    <property type="project" value="InterPro"/>
</dbReference>
<reference evidence="2 3" key="1">
    <citation type="submission" date="2016-10" db="EMBL/GenBank/DDBJ databases">
        <title>Paenibacillus species isolates.</title>
        <authorList>
            <person name="Beno S.M."/>
        </authorList>
    </citation>
    <scope>NUCLEOTIDE SEQUENCE [LARGE SCALE GENOMIC DNA]</scope>
    <source>
        <strain evidence="2 3">FSL H7-0710</strain>
    </source>
</reference>
<evidence type="ECO:0000313" key="2">
    <source>
        <dbReference type="EMBL" id="OMD39005.1"/>
    </source>
</evidence>
<dbReference type="Pfam" id="PF04205">
    <property type="entry name" value="FMN_bind"/>
    <property type="match status" value="1"/>
</dbReference>
<protein>
    <submittedName>
        <fullName evidence="2">FMN-binding protein</fullName>
    </submittedName>
</protein>
<dbReference type="OrthoDB" id="307864at2"/>
<dbReference type="GO" id="GO:0010181">
    <property type="term" value="F:FMN binding"/>
    <property type="evidence" value="ECO:0007669"/>
    <property type="project" value="InterPro"/>
</dbReference>
<sequence>MRMIIGVRSKRKIPKWMIILSFLGVIAVLVWGGILFSAPGRREVQKLTINVIDFDKLRDGIYVGEYIGTKDHSRDTKVQASISMGSISGIKILKGAIDKNGKPLKLKGGISIGDLFRHVIESQSLQVDVISGATLTSKAHLKALENALEQARTK</sequence>
<dbReference type="Proteomes" id="UP000187439">
    <property type="component" value="Unassembled WGS sequence"/>
</dbReference>